<dbReference type="InterPro" id="IPR012334">
    <property type="entry name" value="Pectin_lyas_fold"/>
</dbReference>
<dbReference type="InterPro" id="IPR006501">
    <property type="entry name" value="Pectinesterase_inhib_dom"/>
</dbReference>
<protein>
    <recommendedName>
        <fullName evidence="9">Pectinesterase</fullName>
        <ecNumber evidence="9">3.1.1.11</ecNumber>
    </recommendedName>
</protein>
<keyword evidence="10" id="KW-0812">Transmembrane</keyword>
<dbReference type="GO" id="GO:0030599">
    <property type="term" value="F:pectinesterase activity"/>
    <property type="evidence" value="ECO:0007669"/>
    <property type="project" value="UniProtKB-UniRule"/>
</dbReference>
<dbReference type="InterPro" id="IPR011050">
    <property type="entry name" value="Pectin_lyase_fold/virulence"/>
</dbReference>
<comment type="subcellular location">
    <subcellularLocation>
        <location evidence="1">Secreted</location>
        <location evidence="1">Cell wall</location>
    </subcellularLocation>
</comment>
<keyword evidence="7 9" id="KW-0063">Aspartyl esterase</keyword>
<name>W9QG54_9ROSA</name>
<dbReference type="SMART" id="SM00856">
    <property type="entry name" value="PMEI"/>
    <property type="match status" value="1"/>
</dbReference>
<evidence type="ECO:0000256" key="3">
    <source>
        <dbReference type="ARBA" id="ARBA00006027"/>
    </source>
</evidence>
<reference evidence="13" key="1">
    <citation type="submission" date="2013-01" db="EMBL/GenBank/DDBJ databases">
        <title>Draft Genome Sequence of a Mulberry Tree, Morus notabilis C.K. Schneid.</title>
        <authorList>
            <person name="He N."/>
            <person name="Zhao S."/>
        </authorList>
    </citation>
    <scope>NUCLEOTIDE SEQUENCE</scope>
</reference>
<evidence type="ECO:0000256" key="1">
    <source>
        <dbReference type="ARBA" id="ARBA00004191"/>
    </source>
</evidence>
<comment type="similarity">
    <text evidence="4">In the C-terminal section; belongs to the pectinesterase family.</text>
</comment>
<dbReference type="GO" id="GO:0042545">
    <property type="term" value="P:cell wall modification"/>
    <property type="evidence" value="ECO:0007669"/>
    <property type="project" value="UniProtKB-UniRule"/>
</dbReference>
<evidence type="ECO:0000313" key="12">
    <source>
        <dbReference type="EMBL" id="EXB36723.1"/>
    </source>
</evidence>
<dbReference type="CDD" id="cd15799">
    <property type="entry name" value="PMEI-like_4"/>
    <property type="match status" value="1"/>
</dbReference>
<dbReference type="Gene3D" id="1.20.140.40">
    <property type="entry name" value="Invertase/pectin methylesterase inhibitor family protein"/>
    <property type="match status" value="1"/>
</dbReference>
<dbReference type="EC" id="3.1.1.11" evidence="9"/>
<comment type="catalytic activity">
    <reaction evidence="9">
        <text>[(1-&gt;4)-alpha-D-galacturonosyl methyl ester](n) + n H2O = [(1-&gt;4)-alpha-D-galacturonosyl](n) + n methanol + n H(+)</text>
        <dbReference type="Rhea" id="RHEA:22380"/>
        <dbReference type="Rhea" id="RHEA-COMP:14570"/>
        <dbReference type="Rhea" id="RHEA-COMP:14573"/>
        <dbReference type="ChEBI" id="CHEBI:15377"/>
        <dbReference type="ChEBI" id="CHEBI:15378"/>
        <dbReference type="ChEBI" id="CHEBI:17790"/>
        <dbReference type="ChEBI" id="CHEBI:140522"/>
        <dbReference type="ChEBI" id="CHEBI:140523"/>
        <dbReference type="EC" id="3.1.1.11"/>
    </reaction>
</comment>
<evidence type="ECO:0000259" key="11">
    <source>
        <dbReference type="SMART" id="SM00856"/>
    </source>
</evidence>
<proteinExistence type="inferred from homology"/>
<dbReference type="FunFam" id="2.160.20.10:FF:000001">
    <property type="entry name" value="Pectinesterase"/>
    <property type="match status" value="1"/>
</dbReference>
<dbReference type="GO" id="GO:0045490">
    <property type="term" value="P:pectin catabolic process"/>
    <property type="evidence" value="ECO:0007669"/>
    <property type="project" value="UniProtKB-UniRule"/>
</dbReference>
<comment type="similarity">
    <text evidence="3">In the N-terminal section; belongs to the PMEI family.</text>
</comment>
<keyword evidence="10" id="KW-1133">Transmembrane helix</keyword>
<evidence type="ECO:0000256" key="8">
    <source>
        <dbReference type="PROSITE-ProRule" id="PRU10040"/>
    </source>
</evidence>
<dbReference type="PROSITE" id="PS00503">
    <property type="entry name" value="PECTINESTERASE_2"/>
    <property type="match status" value="1"/>
</dbReference>
<dbReference type="SUPFAM" id="SSF51126">
    <property type="entry name" value="Pectin lyase-like"/>
    <property type="match status" value="1"/>
</dbReference>
<dbReference type="NCBIfam" id="TIGR01614">
    <property type="entry name" value="PME_inhib"/>
    <property type="match status" value="1"/>
</dbReference>
<evidence type="ECO:0000313" key="13">
    <source>
        <dbReference type="Proteomes" id="UP000030645"/>
    </source>
</evidence>
<dbReference type="InterPro" id="IPR000070">
    <property type="entry name" value="Pectinesterase_cat"/>
</dbReference>
<dbReference type="STRING" id="981085.W9QG54"/>
<dbReference type="Pfam" id="PF04043">
    <property type="entry name" value="PMEI"/>
    <property type="match status" value="1"/>
</dbReference>
<dbReference type="InterPro" id="IPR033131">
    <property type="entry name" value="Pectinesterase_Asp_AS"/>
</dbReference>
<dbReference type="Pfam" id="PF01095">
    <property type="entry name" value="Pectinesterase"/>
    <property type="match status" value="1"/>
</dbReference>
<keyword evidence="5" id="KW-0134">Cell wall</keyword>
<evidence type="ECO:0000256" key="2">
    <source>
        <dbReference type="ARBA" id="ARBA00005184"/>
    </source>
</evidence>
<feature type="transmembrane region" description="Helical" evidence="10">
    <location>
        <begin position="120"/>
        <end position="140"/>
    </location>
</feature>
<keyword evidence="10" id="KW-0472">Membrane</keyword>
<evidence type="ECO:0000256" key="5">
    <source>
        <dbReference type="ARBA" id="ARBA00022512"/>
    </source>
</evidence>
<sequence length="658" mass="72968">MAKAFYSIFRRASSYVLPVAIRTTGASRTFHDAISAAAATLQKGNLSRELPRGSLVPFLRFSLEFVARSRANENLLWVIESEIGCAEKTEEPFEISQPPSIMAINQPFLETSKPSYSKSFFLLLISIAALTSICFFAIQYSTKTILLPSPPKSPLHNNICDQSVNKESCLAMVSEAVQEYSTMADHELLKAFLEKTNPLIQLALEMLNNVSRRINVSPRDRAALLDCAELMDLSKDRVLDSISTLLLQNLTTHSREDVNAWLSGILTNHVTCLDGLERDGSYAKNLMESHLNELISRARTSLAILVSFSQSKFEALEPLTKDFPTWVTPGDRRLLRSLGKEITADIVVAKDGSGDYTTVNEAVAAVPKNSKKRLVIYVTTGVYYENFELAKNKKNVMLLGDGMDYTLITASLNADDGSTTFKSATVAVNGDGFIAQDIWFQNTAGPQKHQAVALRVSADKSVINRCHIDAYEDTLYTHSHRQFYRDSTVTGTVDFIFGNAAVALQRCKIISRKGMRGQKNMVTAQGRTDPNQNTGTSIHNCEIFASPDLEPVKDSFPSYLGRPWKEYSRTVVMQSYIGDLIDPAGWFEWDGDFALNTLYYGEYANRGPGAGTSKRVKWAGYHVITSPDEAQKFTVAELIQGGPWLESTGVDYTEGLYV</sequence>
<keyword evidence="13" id="KW-1185">Reference proteome</keyword>
<evidence type="ECO:0000256" key="9">
    <source>
        <dbReference type="RuleBase" id="RU000589"/>
    </source>
</evidence>
<dbReference type="GO" id="GO:0004857">
    <property type="term" value="F:enzyme inhibitor activity"/>
    <property type="evidence" value="ECO:0007669"/>
    <property type="project" value="InterPro"/>
</dbReference>
<accession>W9QG54</accession>
<dbReference type="UniPathway" id="UPA00545">
    <property type="reaction ID" value="UER00823"/>
</dbReference>
<dbReference type="Gene3D" id="2.160.20.10">
    <property type="entry name" value="Single-stranded right-handed beta-helix, Pectin lyase-like"/>
    <property type="match status" value="1"/>
</dbReference>
<dbReference type="AlphaFoldDB" id="W9QG54"/>
<dbReference type="SUPFAM" id="SSF101148">
    <property type="entry name" value="Plant invertase/pectin methylesterase inhibitor"/>
    <property type="match status" value="1"/>
</dbReference>
<gene>
    <name evidence="12" type="ORF">L484_016974</name>
</gene>
<evidence type="ECO:0000256" key="7">
    <source>
        <dbReference type="ARBA" id="ARBA00023085"/>
    </source>
</evidence>
<dbReference type="PANTHER" id="PTHR31707">
    <property type="entry name" value="PECTINESTERASE"/>
    <property type="match status" value="1"/>
</dbReference>
<dbReference type="Proteomes" id="UP000030645">
    <property type="component" value="Unassembled WGS sequence"/>
</dbReference>
<feature type="active site" evidence="8">
    <location>
        <position position="494"/>
    </location>
</feature>
<evidence type="ECO:0000256" key="4">
    <source>
        <dbReference type="ARBA" id="ARBA00007786"/>
    </source>
</evidence>
<keyword evidence="6 9" id="KW-0378">Hydrolase</keyword>
<dbReference type="eggNOG" id="ENOG502QUQ5">
    <property type="taxonomic scope" value="Eukaryota"/>
</dbReference>
<feature type="domain" description="Pectinesterase inhibitor" evidence="11">
    <location>
        <begin position="151"/>
        <end position="304"/>
    </location>
</feature>
<dbReference type="EMBL" id="KE343588">
    <property type="protein sequence ID" value="EXB36723.1"/>
    <property type="molecule type" value="Genomic_DNA"/>
</dbReference>
<keyword evidence="5" id="KW-0964">Secreted</keyword>
<dbReference type="InterPro" id="IPR035513">
    <property type="entry name" value="Invertase/methylesterase_inhib"/>
</dbReference>
<evidence type="ECO:0000256" key="6">
    <source>
        <dbReference type="ARBA" id="ARBA00022801"/>
    </source>
</evidence>
<comment type="pathway">
    <text evidence="2 9">Glycan metabolism; pectin degradation; 2-dehydro-3-deoxy-D-gluconate from pectin: step 1/5.</text>
</comment>
<evidence type="ECO:0000256" key="10">
    <source>
        <dbReference type="SAM" id="Phobius"/>
    </source>
</evidence>
<organism evidence="12 13">
    <name type="scientific">Morus notabilis</name>
    <dbReference type="NCBI Taxonomy" id="981085"/>
    <lineage>
        <taxon>Eukaryota</taxon>
        <taxon>Viridiplantae</taxon>
        <taxon>Streptophyta</taxon>
        <taxon>Embryophyta</taxon>
        <taxon>Tracheophyta</taxon>
        <taxon>Spermatophyta</taxon>
        <taxon>Magnoliopsida</taxon>
        <taxon>eudicotyledons</taxon>
        <taxon>Gunneridae</taxon>
        <taxon>Pentapetalae</taxon>
        <taxon>rosids</taxon>
        <taxon>fabids</taxon>
        <taxon>Rosales</taxon>
        <taxon>Moraceae</taxon>
        <taxon>Moreae</taxon>
        <taxon>Morus</taxon>
    </lineage>
</organism>